<keyword evidence="2" id="KW-1185">Reference proteome</keyword>
<dbReference type="EMBL" id="JACRVF010000001">
    <property type="protein sequence ID" value="MBC5991610.1"/>
    <property type="molecule type" value="Genomic_DNA"/>
</dbReference>
<protein>
    <submittedName>
        <fullName evidence="1">Glycoside hydrolase family 99-like domain-containing protein</fullName>
    </submittedName>
</protein>
<dbReference type="Proteomes" id="UP000603640">
    <property type="component" value="Unassembled WGS sequence"/>
</dbReference>
<comment type="caution">
    <text evidence="1">The sequence shown here is derived from an EMBL/GenBank/DDBJ whole genome shotgun (WGS) entry which is preliminary data.</text>
</comment>
<sequence length="386" mass="45816">MLRPIAFYLPQFHPIPENDMWWGKGFTEWTNVSKAKPSFTGHYQPHLPSELGFYDLRLPEVREQQALLAKEHGIYGFCYYHYWFNGRRILERPFQEILESGKPDFPFMLCWANENWTRIWDGSDNEVLLEQKYSAQDDIAHIKSLLPTFNDPRYIKVNGKPVFSVYRSNKIPDVAATIKRWRNEAVKAGLELYLCRIESFGESGSDYLKDGFDAAIRFEPFSSNLKAYKDHLIRKHYNNKLSSWFIKYALSTRERRNKKISGLTNRIDYEDYVNFTKKLKSADYKVYPGITPMWDNTARKKSSAFMFINSSPEIYKEWLSFEVERFKPFGHEENFIFINAWNEWAEGNHLEPCHKWGRKYLEVTRDVFLKSDGTDNYKLLMPNEIK</sequence>
<dbReference type="InterPro" id="IPR032719">
    <property type="entry name" value="WbsX"/>
</dbReference>
<evidence type="ECO:0000313" key="1">
    <source>
        <dbReference type="EMBL" id="MBC5991610.1"/>
    </source>
</evidence>
<reference evidence="1" key="1">
    <citation type="submission" date="2020-08" db="EMBL/GenBank/DDBJ databases">
        <title>Pontibacter sp. SD6 16S ribosomal RNA gene Genome sequencing and assembly.</title>
        <authorList>
            <person name="Kang M."/>
        </authorList>
    </citation>
    <scope>NUCLEOTIDE SEQUENCE</scope>
    <source>
        <strain evidence="1">SD6</strain>
    </source>
</reference>
<dbReference type="RefSeq" id="WP_187065609.1">
    <property type="nucleotide sequence ID" value="NZ_JACRVF010000001.1"/>
</dbReference>
<accession>A0A923N6X2</accession>
<organism evidence="1 2">
    <name type="scientific">Pontibacter cellulosilyticus</name>
    <dbReference type="NCBI Taxonomy" id="1720253"/>
    <lineage>
        <taxon>Bacteria</taxon>
        <taxon>Pseudomonadati</taxon>
        <taxon>Bacteroidota</taxon>
        <taxon>Cytophagia</taxon>
        <taxon>Cytophagales</taxon>
        <taxon>Hymenobacteraceae</taxon>
        <taxon>Pontibacter</taxon>
    </lineage>
</organism>
<dbReference type="PANTHER" id="PTHR41244">
    <property type="entry name" value="RHAMNAN SYNTHESIS F"/>
    <property type="match status" value="1"/>
</dbReference>
<evidence type="ECO:0000313" key="2">
    <source>
        <dbReference type="Proteomes" id="UP000603640"/>
    </source>
</evidence>
<dbReference type="Pfam" id="PF14307">
    <property type="entry name" value="Glyco_tran_WbsX"/>
    <property type="match status" value="1"/>
</dbReference>
<dbReference type="Gene3D" id="3.20.20.80">
    <property type="entry name" value="Glycosidases"/>
    <property type="match status" value="1"/>
</dbReference>
<keyword evidence="1" id="KW-0378">Hydrolase</keyword>
<dbReference type="AlphaFoldDB" id="A0A923N6X2"/>
<dbReference type="PANTHER" id="PTHR41244:SF1">
    <property type="entry name" value="GLYCOSYLTRANSFERASE"/>
    <property type="match status" value="1"/>
</dbReference>
<dbReference type="GO" id="GO:0016787">
    <property type="term" value="F:hydrolase activity"/>
    <property type="evidence" value="ECO:0007669"/>
    <property type="project" value="UniProtKB-KW"/>
</dbReference>
<name>A0A923N6X2_9BACT</name>
<dbReference type="CDD" id="cd11579">
    <property type="entry name" value="Glyco_tran_WbsX"/>
    <property type="match status" value="1"/>
</dbReference>
<gene>
    <name evidence="1" type="ORF">H8S84_02030</name>
</gene>
<proteinExistence type="predicted"/>